<dbReference type="EMBL" id="NESQ01000055">
    <property type="protein sequence ID" value="PUU80855.1"/>
    <property type="molecule type" value="Genomic_DNA"/>
</dbReference>
<dbReference type="AlphaFoldDB" id="A0A2T6ZZI5"/>
<evidence type="ECO:0000256" key="2">
    <source>
        <dbReference type="SAM" id="MobiDB-lite"/>
    </source>
</evidence>
<organism evidence="3 4">
    <name type="scientific">Tuber borchii</name>
    <name type="common">White truffle</name>
    <dbReference type="NCBI Taxonomy" id="42251"/>
    <lineage>
        <taxon>Eukaryota</taxon>
        <taxon>Fungi</taxon>
        <taxon>Dikarya</taxon>
        <taxon>Ascomycota</taxon>
        <taxon>Pezizomycotina</taxon>
        <taxon>Pezizomycetes</taxon>
        <taxon>Pezizales</taxon>
        <taxon>Tuberaceae</taxon>
        <taxon>Tuber</taxon>
    </lineage>
</organism>
<dbReference type="GO" id="GO:0015369">
    <property type="term" value="F:calcium:proton antiporter activity"/>
    <property type="evidence" value="ECO:0007669"/>
    <property type="project" value="TreeGrafter"/>
</dbReference>
<feature type="compositionally biased region" description="Polar residues" evidence="2">
    <location>
        <begin position="161"/>
        <end position="173"/>
    </location>
</feature>
<sequence length="173" mass="19368">MSGGEGAYSEERLWGHGRKDAKEDLDLDWDWGDALSKHCLIESNSVELIISILALVKGEIVVVRASLIGTILGRLLLVFGTSFIAGGYNRMEQEFWLCPPHSMWLAPQGHYGTWPRHRRHPTFVYASYLLFQLKAHSNMYNEPSEVSPRGSQVEPAGRSLENASASVSQGRLR</sequence>
<feature type="region of interest" description="Disordered" evidence="2">
    <location>
        <begin position="142"/>
        <end position="173"/>
    </location>
</feature>
<dbReference type="GO" id="GO:0000329">
    <property type="term" value="C:fungal-type vacuole membrane"/>
    <property type="evidence" value="ECO:0007669"/>
    <property type="project" value="TreeGrafter"/>
</dbReference>
<dbReference type="Proteomes" id="UP000244722">
    <property type="component" value="Unassembled WGS sequence"/>
</dbReference>
<evidence type="ECO:0000313" key="4">
    <source>
        <dbReference type="Proteomes" id="UP000244722"/>
    </source>
</evidence>
<protein>
    <submittedName>
        <fullName evidence="3">Uncharacterized protein</fullName>
    </submittedName>
</protein>
<dbReference type="OrthoDB" id="1699231at2759"/>
<accession>A0A2T6ZZI5</accession>
<keyword evidence="1" id="KW-0813">Transport</keyword>
<evidence type="ECO:0000256" key="1">
    <source>
        <dbReference type="ARBA" id="ARBA00023065"/>
    </source>
</evidence>
<dbReference type="STRING" id="42251.A0A2T6ZZI5"/>
<reference evidence="3 4" key="1">
    <citation type="submission" date="2017-04" db="EMBL/GenBank/DDBJ databases">
        <title>Draft genome sequence of Tuber borchii Vittad., a whitish edible truffle.</title>
        <authorList>
            <consortium name="DOE Joint Genome Institute"/>
            <person name="Murat C."/>
            <person name="Kuo A."/>
            <person name="Barry K.W."/>
            <person name="Clum A."/>
            <person name="Dockter R.B."/>
            <person name="Fauchery L."/>
            <person name="Iotti M."/>
            <person name="Kohler A."/>
            <person name="Labutti K."/>
            <person name="Lindquist E.A."/>
            <person name="Lipzen A."/>
            <person name="Ohm R.A."/>
            <person name="Wang M."/>
            <person name="Grigoriev I.V."/>
            <person name="Zambonelli A."/>
            <person name="Martin F.M."/>
        </authorList>
    </citation>
    <scope>NUCLEOTIDE SEQUENCE [LARGE SCALE GENOMIC DNA]</scope>
    <source>
        <strain evidence="3 4">Tbo3840</strain>
    </source>
</reference>
<proteinExistence type="predicted"/>
<name>A0A2T6ZZI5_TUBBO</name>
<evidence type="ECO:0000313" key="3">
    <source>
        <dbReference type="EMBL" id="PUU80855.1"/>
    </source>
</evidence>
<dbReference type="InterPro" id="IPR004713">
    <property type="entry name" value="CaH_exchang"/>
</dbReference>
<keyword evidence="1" id="KW-0406">Ion transport</keyword>
<gene>
    <name evidence="3" type="ORF">B9Z19DRAFT_1122913</name>
</gene>
<dbReference type="PANTHER" id="PTHR31503">
    <property type="entry name" value="VACUOLAR CALCIUM ION TRANSPORTER"/>
    <property type="match status" value="1"/>
</dbReference>
<dbReference type="PANTHER" id="PTHR31503:SF20">
    <property type="entry name" value="CA(2+)_H(+) EXCHANGER, PUTATIVE (EUROFUNG)-RELATED"/>
    <property type="match status" value="1"/>
</dbReference>
<keyword evidence="4" id="KW-1185">Reference proteome</keyword>
<comment type="caution">
    <text evidence="3">The sequence shown here is derived from an EMBL/GenBank/DDBJ whole genome shotgun (WGS) entry which is preliminary data.</text>
</comment>
<dbReference type="GO" id="GO:0006874">
    <property type="term" value="P:intracellular calcium ion homeostasis"/>
    <property type="evidence" value="ECO:0007669"/>
    <property type="project" value="TreeGrafter"/>
</dbReference>